<sequence>MVTFERSKEVFKNEQVLQEEYTPDELIEREEEREDYIEALQPVANAASPRNIFVYGDTGVGKTVATRMILNELSQDMEQFDDVDVEVVWANCKELTSYQTAVKLVNSFRERSQKISMSGHSNAAVYDMLWEEIDALDATHLYIVLDEVDSLGTDDDLLYKLPRARSNQDINNTYLGLIGISNNFKFRDNLSARVKSTLCEHEIRFGPYDAGELQTILEQRAEKAFVEGMLISGVIPLVAASAAQNTGSARRALDILYNAGSLTRKKDADAVTEDHVREAISLVEKGVIEDELRDLPTQSHLVLYAVALLAEQGELPARRKRIYEVYETIATRLDTTVKAKRTVLNRLSQLSLKGFLHVDEVNKGRSGGKHYQYELDIKQDLLLNILSENTRLEELMVDQNLDQFS</sequence>
<dbReference type="Pfam" id="PF13401">
    <property type="entry name" value="AAA_22"/>
    <property type="match status" value="1"/>
</dbReference>
<dbReference type="InterPro" id="IPR014277">
    <property type="entry name" value="Orc1/Cdc6_arc"/>
</dbReference>
<dbReference type="Gene3D" id="1.10.10.10">
    <property type="entry name" value="Winged helix-like DNA-binding domain superfamily/Winged helix DNA-binding domain"/>
    <property type="match status" value="1"/>
</dbReference>
<feature type="binding site" evidence="5">
    <location>
        <position position="208"/>
    </location>
    <ligand>
        <name>ATP</name>
        <dbReference type="ChEBI" id="CHEBI:30616"/>
    </ligand>
</feature>
<dbReference type="InterPro" id="IPR055237">
    <property type="entry name" value="Cdc6_lid"/>
</dbReference>
<dbReference type="HAMAP" id="MF_01407">
    <property type="entry name" value="ORC1_type_DNA_replic_protein"/>
    <property type="match status" value="1"/>
</dbReference>
<evidence type="ECO:0000256" key="1">
    <source>
        <dbReference type="ARBA" id="ARBA00006184"/>
    </source>
</evidence>
<dbReference type="PANTHER" id="PTHR10763:SF22">
    <property type="entry name" value="ORC1-TYPE DNA REPLICATION PROTEIN"/>
    <property type="match status" value="1"/>
</dbReference>
<dbReference type="NCBIfam" id="TIGR02928">
    <property type="entry name" value="orc1/cdc6 family replication initiation protein"/>
    <property type="match status" value="1"/>
</dbReference>
<dbReference type="InterPro" id="IPR015163">
    <property type="entry name" value="Cdc6_C"/>
</dbReference>
<dbReference type="InterPro" id="IPR036388">
    <property type="entry name" value="WH-like_DNA-bd_sf"/>
</dbReference>
<dbReference type="InterPro" id="IPR003593">
    <property type="entry name" value="AAA+_ATPase"/>
</dbReference>
<comment type="function">
    <text evidence="5">Involved in regulation of DNA replication.</text>
</comment>
<keyword evidence="3 5" id="KW-0547">Nucleotide-binding</keyword>
<dbReference type="GO" id="GO:0006260">
    <property type="term" value="P:DNA replication"/>
    <property type="evidence" value="ECO:0007669"/>
    <property type="project" value="UniProtKB-UniRule"/>
</dbReference>
<dbReference type="Pfam" id="PF09079">
    <property type="entry name" value="WHD_Cdc6"/>
    <property type="match status" value="1"/>
</dbReference>
<dbReference type="SUPFAM" id="SSF52540">
    <property type="entry name" value="P-loop containing nucleoside triphosphate hydrolases"/>
    <property type="match status" value="1"/>
</dbReference>
<dbReference type="SMART" id="SM00382">
    <property type="entry name" value="AAA"/>
    <property type="match status" value="1"/>
</dbReference>
<dbReference type="CDD" id="cd08768">
    <property type="entry name" value="Cdc6_C"/>
    <property type="match status" value="1"/>
</dbReference>
<gene>
    <name evidence="8" type="ORF">EGH23_18625</name>
</gene>
<proteinExistence type="inferred from homology"/>
<evidence type="ECO:0000313" key="9">
    <source>
        <dbReference type="Proteomes" id="UP001430455"/>
    </source>
</evidence>
<comment type="similarity">
    <text evidence="1 5">Belongs to the CDC6/cdc18 family.</text>
</comment>
<dbReference type="Gene3D" id="1.10.8.60">
    <property type="match status" value="1"/>
</dbReference>
<reference evidence="8 9" key="1">
    <citation type="submission" date="2021-06" db="EMBL/GenBank/DDBJ databases">
        <title>Halomicroarcula sp. a new haloarchaeum isolated from saline soil.</title>
        <authorList>
            <person name="Duran-Viseras A."/>
            <person name="Sanchez-Porro C."/>
            <person name="Ventosa A."/>
        </authorList>
    </citation>
    <scope>NUCLEOTIDE SEQUENCE [LARGE SCALE GENOMIC DNA]</scope>
    <source>
        <strain evidence="8 9">F27</strain>
    </source>
</reference>
<feature type="binding site" evidence="5">
    <location>
        <begin position="60"/>
        <end position="64"/>
    </location>
    <ligand>
        <name>ATP</name>
        <dbReference type="ChEBI" id="CHEBI:30616"/>
    </ligand>
</feature>
<evidence type="ECO:0000256" key="2">
    <source>
        <dbReference type="ARBA" id="ARBA00022705"/>
    </source>
</evidence>
<accession>A0AAW4PFN8</accession>
<evidence type="ECO:0000256" key="5">
    <source>
        <dbReference type="HAMAP-Rule" id="MF_01407"/>
    </source>
</evidence>
<dbReference type="InterPro" id="IPR036390">
    <property type="entry name" value="WH_DNA-bd_sf"/>
</dbReference>
<dbReference type="PANTHER" id="PTHR10763">
    <property type="entry name" value="CELL DIVISION CONTROL PROTEIN 6-RELATED"/>
    <property type="match status" value="1"/>
</dbReference>
<comment type="caution">
    <text evidence="8">The sequence shown here is derived from an EMBL/GenBank/DDBJ whole genome shotgun (WGS) entry which is preliminary data.</text>
</comment>
<feature type="binding site" evidence="5">
    <location>
        <position position="220"/>
    </location>
    <ligand>
        <name>ATP</name>
        <dbReference type="ChEBI" id="CHEBI:30616"/>
    </ligand>
</feature>
<dbReference type="InterPro" id="IPR027417">
    <property type="entry name" value="P-loop_NTPase"/>
</dbReference>
<dbReference type="GO" id="GO:0005524">
    <property type="term" value="F:ATP binding"/>
    <property type="evidence" value="ECO:0007669"/>
    <property type="project" value="UniProtKB-UniRule"/>
</dbReference>
<dbReference type="GO" id="GO:0016887">
    <property type="term" value="F:ATP hydrolysis activity"/>
    <property type="evidence" value="ECO:0007669"/>
    <property type="project" value="InterPro"/>
</dbReference>
<dbReference type="SMART" id="SM01074">
    <property type="entry name" value="Cdc6_C"/>
    <property type="match status" value="1"/>
</dbReference>
<evidence type="ECO:0000259" key="6">
    <source>
        <dbReference type="SMART" id="SM00382"/>
    </source>
</evidence>
<name>A0AAW4PFN8_9EURY</name>
<keyword evidence="4 5" id="KW-0067">ATP-binding</keyword>
<dbReference type="Pfam" id="PF22703">
    <property type="entry name" value="Cdc6_lid"/>
    <property type="match status" value="1"/>
</dbReference>
<dbReference type="InterPro" id="IPR049945">
    <property type="entry name" value="AAA_22"/>
</dbReference>
<dbReference type="EMBL" id="RKLT01000011">
    <property type="protein sequence ID" value="MBX0296897.1"/>
    <property type="molecule type" value="Genomic_DNA"/>
</dbReference>
<feature type="domain" description="AAA+ ATPase" evidence="6">
    <location>
        <begin position="48"/>
        <end position="204"/>
    </location>
</feature>
<keyword evidence="2 5" id="KW-0235">DNA replication</keyword>
<feature type="domain" description="Cdc6 C-terminal" evidence="7">
    <location>
        <begin position="303"/>
        <end position="386"/>
    </location>
</feature>
<dbReference type="Proteomes" id="UP001430455">
    <property type="component" value="Unassembled WGS sequence"/>
</dbReference>
<protein>
    <recommendedName>
        <fullName evidence="5">ORC1-type DNA replication protein</fullName>
    </recommendedName>
</protein>
<evidence type="ECO:0000259" key="7">
    <source>
        <dbReference type="SMART" id="SM01074"/>
    </source>
</evidence>
<organism evidence="8 9">
    <name type="scientific">Haloarcula nitratireducens</name>
    <dbReference type="NCBI Taxonomy" id="2487749"/>
    <lineage>
        <taxon>Archaea</taxon>
        <taxon>Methanobacteriati</taxon>
        <taxon>Methanobacteriota</taxon>
        <taxon>Stenosarchaea group</taxon>
        <taxon>Halobacteria</taxon>
        <taxon>Halobacteriales</taxon>
        <taxon>Haloarculaceae</taxon>
        <taxon>Haloarcula</taxon>
    </lineage>
</organism>
<evidence type="ECO:0000256" key="4">
    <source>
        <dbReference type="ARBA" id="ARBA00022840"/>
    </source>
</evidence>
<dbReference type="SUPFAM" id="SSF46785">
    <property type="entry name" value="Winged helix' DNA-binding domain"/>
    <property type="match status" value="1"/>
</dbReference>
<evidence type="ECO:0000256" key="3">
    <source>
        <dbReference type="ARBA" id="ARBA00022741"/>
    </source>
</evidence>
<keyword evidence="9" id="KW-1185">Reference proteome</keyword>
<dbReference type="Gene3D" id="3.40.50.300">
    <property type="entry name" value="P-loop containing nucleotide triphosphate hydrolases"/>
    <property type="match status" value="1"/>
</dbReference>
<dbReference type="RefSeq" id="WP_220581487.1">
    <property type="nucleotide sequence ID" value="NZ_RKLT01000011.1"/>
</dbReference>
<evidence type="ECO:0000313" key="8">
    <source>
        <dbReference type="EMBL" id="MBX0296897.1"/>
    </source>
</evidence>
<dbReference type="AlphaFoldDB" id="A0AAW4PFN8"/>
<dbReference type="FunFam" id="1.10.8.60:FF:000073">
    <property type="entry name" value="ORC1-type DNA replication protein"/>
    <property type="match status" value="1"/>
</dbReference>
<dbReference type="InterPro" id="IPR050311">
    <property type="entry name" value="ORC1/CDC6"/>
</dbReference>